<evidence type="ECO:0000313" key="1">
    <source>
        <dbReference type="EMBL" id="GBH17904.1"/>
    </source>
</evidence>
<proteinExistence type="predicted"/>
<gene>
    <name evidence="1" type="ORF">KPSA3_03881</name>
</gene>
<name>A0AAN4Q5I7_PSESF</name>
<reference evidence="1 2" key="1">
    <citation type="submission" date="2018-04" db="EMBL/GenBank/DDBJ databases">
        <title>Draft genome sequence of Pseudomonas syringae pv. actinidiae biovar 3 strains isolated from kiwifruit in Kagawa prefecture.</title>
        <authorList>
            <person name="Tabuchi M."/>
            <person name="Saito M."/>
            <person name="Fujiwara S."/>
            <person name="Sasa N."/>
            <person name="Akimitsu K."/>
            <person name="Gomi K."/>
            <person name="Konishi-Sugita S."/>
            <person name="Hamano K."/>
            <person name="Kataoka I."/>
        </authorList>
    </citation>
    <scope>NUCLEOTIDE SEQUENCE [LARGE SCALE GENOMIC DNA]</scope>
    <source>
        <strain evidence="1 2">MAFF212211</strain>
    </source>
</reference>
<keyword evidence="1" id="KW-0240">DNA-directed RNA polymerase</keyword>
<comment type="caution">
    <text evidence="1">The sequence shown here is derived from an EMBL/GenBank/DDBJ whole genome shotgun (WGS) entry which is preliminary data.</text>
</comment>
<sequence length="98" mass="10453">MIRPARRANVSFTYSNALGSVPVARKKSLSCPDRIAIGGAGCPARCRVAGRLAGCRCNQQLSYPWLVLFGELGQAVIWDGMGQYAGILSRPSSVPSQN</sequence>
<dbReference type="Proteomes" id="UP000248291">
    <property type="component" value="Unassembled WGS sequence"/>
</dbReference>
<dbReference type="GO" id="GO:0000428">
    <property type="term" value="C:DNA-directed RNA polymerase complex"/>
    <property type="evidence" value="ECO:0007669"/>
    <property type="project" value="UniProtKB-KW"/>
</dbReference>
<protein>
    <submittedName>
        <fullName evidence="1">DNA-directed RNA polymerase</fullName>
    </submittedName>
</protein>
<accession>A0AAN4Q5I7</accession>
<keyword evidence="1" id="KW-0804">Transcription</keyword>
<organism evidence="1 2">
    <name type="scientific">Pseudomonas syringae pv. actinidiae</name>
    <dbReference type="NCBI Taxonomy" id="103796"/>
    <lineage>
        <taxon>Bacteria</taxon>
        <taxon>Pseudomonadati</taxon>
        <taxon>Pseudomonadota</taxon>
        <taxon>Gammaproteobacteria</taxon>
        <taxon>Pseudomonadales</taxon>
        <taxon>Pseudomonadaceae</taxon>
        <taxon>Pseudomonas</taxon>
        <taxon>Pseudomonas syringae</taxon>
    </lineage>
</organism>
<dbReference type="AlphaFoldDB" id="A0AAN4Q5I7"/>
<dbReference type="EMBL" id="BGKA01000125">
    <property type="protein sequence ID" value="GBH17904.1"/>
    <property type="molecule type" value="Genomic_DNA"/>
</dbReference>
<evidence type="ECO:0000313" key="2">
    <source>
        <dbReference type="Proteomes" id="UP000248291"/>
    </source>
</evidence>